<dbReference type="InterPro" id="IPR011006">
    <property type="entry name" value="CheY-like_superfamily"/>
</dbReference>
<feature type="domain" description="OmpR/PhoB-type" evidence="11">
    <location>
        <begin position="131"/>
        <end position="227"/>
    </location>
</feature>
<dbReference type="SMART" id="SM00862">
    <property type="entry name" value="Trans_reg_C"/>
    <property type="match status" value="1"/>
</dbReference>
<feature type="DNA-binding region" description="OmpR/PhoB-type" evidence="9">
    <location>
        <begin position="131"/>
        <end position="227"/>
    </location>
</feature>
<comment type="caution">
    <text evidence="12">The sequence shown here is derived from an EMBL/GenBank/DDBJ whole genome shotgun (WGS) entry which is preliminary data.</text>
</comment>
<dbReference type="CDD" id="cd00383">
    <property type="entry name" value="trans_reg_C"/>
    <property type="match status" value="1"/>
</dbReference>
<organism evidence="12 13">
    <name type="scientific">Lacrimispora defluvii</name>
    <dbReference type="NCBI Taxonomy" id="2719233"/>
    <lineage>
        <taxon>Bacteria</taxon>
        <taxon>Bacillati</taxon>
        <taxon>Bacillota</taxon>
        <taxon>Clostridia</taxon>
        <taxon>Lachnospirales</taxon>
        <taxon>Lachnospiraceae</taxon>
        <taxon>Lacrimispora</taxon>
    </lineage>
</organism>
<evidence type="ECO:0000256" key="6">
    <source>
        <dbReference type="ARBA" id="ARBA00023163"/>
    </source>
</evidence>
<reference evidence="12 13" key="1">
    <citation type="submission" date="2020-03" db="EMBL/GenBank/DDBJ databases">
        <title>Genome Sequence of industrial isolate, B5A.</title>
        <authorList>
            <person name="Sharma S."/>
            <person name="Patil P.B."/>
            <person name="Korpole S."/>
        </authorList>
    </citation>
    <scope>NUCLEOTIDE SEQUENCE [LARGE SCALE GENOMIC DNA]</scope>
    <source>
        <strain evidence="12 13">PI-S10-B5A</strain>
    </source>
</reference>
<dbReference type="SUPFAM" id="SSF52172">
    <property type="entry name" value="CheY-like"/>
    <property type="match status" value="1"/>
</dbReference>
<feature type="domain" description="Response regulatory" evidence="10">
    <location>
        <begin position="5"/>
        <end position="118"/>
    </location>
</feature>
<dbReference type="Gene3D" id="6.10.250.690">
    <property type="match status" value="1"/>
</dbReference>
<protein>
    <recommendedName>
        <fullName evidence="1">Stage 0 sporulation protein A homolog</fullName>
    </recommendedName>
</protein>
<proteinExistence type="predicted"/>
<dbReference type="SMART" id="SM00448">
    <property type="entry name" value="REC"/>
    <property type="match status" value="1"/>
</dbReference>
<dbReference type="InterPro" id="IPR001867">
    <property type="entry name" value="OmpR/PhoB-type_DNA-bd"/>
</dbReference>
<evidence type="ECO:0000256" key="8">
    <source>
        <dbReference type="PROSITE-ProRule" id="PRU00169"/>
    </source>
</evidence>
<keyword evidence="13" id="KW-1185">Reference proteome</keyword>
<dbReference type="PROSITE" id="PS51755">
    <property type="entry name" value="OMPR_PHOB"/>
    <property type="match status" value="1"/>
</dbReference>
<accession>A0ABX1VX68</accession>
<evidence type="ECO:0000256" key="7">
    <source>
        <dbReference type="ARBA" id="ARBA00024867"/>
    </source>
</evidence>
<dbReference type="PANTHER" id="PTHR48111">
    <property type="entry name" value="REGULATOR OF RPOS"/>
    <property type="match status" value="1"/>
</dbReference>
<evidence type="ECO:0000313" key="12">
    <source>
        <dbReference type="EMBL" id="NNJ31806.1"/>
    </source>
</evidence>
<feature type="modified residue" description="4-aspartylphosphate" evidence="8">
    <location>
        <position position="54"/>
    </location>
</feature>
<keyword evidence="2 8" id="KW-0597">Phosphoprotein</keyword>
<dbReference type="Proteomes" id="UP000539052">
    <property type="component" value="Unassembled WGS sequence"/>
</dbReference>
<evidence type="ECO:0000256" key="3">
    <source>
        <dbReference type="ARBA" id="ARBA00023012"/>
    </source>
</evidence>
<name>A0ABX1VX68_9FIRM</name>
<keyword evidence="4" id="KW-0805">Transcription regulation</keyword>
<dbReference type="InterPro" id="IPR039420">
    <property type="entry name" value="WalR-like"/>
</dbReference>
<dbReference type="Gene3D" id="1.10.10.10">
    <property type="entry name" value="Winged helix-like DNA-binding domain superfamily/Winged helix DNA-binding domain"/>
    <property type="match status" value="1"/>
</dbReference>
<dbReference type="Pfam" id="PF00072">
    <property type="entry name" value="Response_reg"/>
    <property type="match status" value="1"/>
</dbReference>
<dbReference type="PANTHER" id="PTHR48111:SF1">
    <property type="entry name" value="TWO-COMPONENT RESPONSE REGULATOR ORR33"/>
    <property type="match status" value="1"/>
</dbReference>
<comment type="function">
    <text evidence="7">May play the central regulatory role in sporulation. It may be an element of the effector pathway responsible for the activation of sporulation genes in response to nutritional stress. Spo0A may act in concert with spo0H (a sigma factor) to control the expression of some genes that are critical to the sporulation process.</text>
</comment>
<keyword evidence="6" id="KW-0804">Transcription</keyword>
<evidence type="ECO:0000313" key="13">
    <source>
        <dbReference type="Proteomes" id="UP000539052"/>
    </source>
</evidence>
<evidence type="ECO:0000259" key="11">
    <source>
        <dbReference type="PROSITE" id="PS51755"/>
    </source>
</evidence>
<gene>
    <name evidence="12" type="ORF">G9470_18705</name>
</gene>
<dbReference type="Gene3D" id="3.40.50.2300">
    <property type="match status" value="1"/>
</dbReference>
<sequence length="231" mass="26862">MDKKQILVVDDEQGIRDIINEYLVLEDFEVIEAIDGVDGLNKFKNHLISVVILDVMLPKMDGWKVCREIRATSSVPIIMLTARGEEYDKLFGFELGIDDYMVKPFSPKELLARIKAILGRSNKVVEEPEKLNRLQIEEVLIDFDARSVYLGKKLLSMTPKEYDLFSFFVNNQGKVFSREQLLNQVWGYEFLGDVRTVDTHIKMLRETLGKYRKWITTAWGIGYKFQVEEKV</sequence>
<evidence type="ECO:0000256" key="9">
    <source>
        <dbReference type="PROSITE-ProRule" id="PRU01091"/>
    </source>
</evidence>
<dbReference type="InterPro" id="IPR001789">
    <property type="entry name" value="Sig_transdc_resp-reg_receiver"/>
</dbReference>
<dbReference type="Pfam" id="PF00486">
    <property type="entry name" value="Trans_reg_C"/>
    <property type="match status" value="1"/>
</dbReference>
<dbReference type="RefSeq" id="WP_170822919.1">
    <property type="nucleotide sequence ID" value="NZ_JAAOXG010000039.1"/>
</dbReference>
<evidence type="ECO:0000259" key="10">
    <source>
        <dbReference type="PROSITE" id="PS50110"/>
    </source>
</evidence>
<evidence type="ECO:0000256" key="4">
    <source>
        <dbReference type="ARBA" id="ARBA00023015"/>
    </source>
</evidence>
<keyword evidence="5 9" id="KW-0238">DNA-binding</keyword>
<keyword evidence="3" id="KW-0902">Two-component regulatory system</keyword>
<evidence type="ECO:0000256" key="1">
    <source>
        <dbReference type="ARBA" id="ARBA00018672"/>
    </source>
</evidence>
<dbReference type="PROSITE" id="PS50110">
    <property type="entry name" value="RESPONSE_REGULATORY"/>
    <property type="match status" value="1"/>
</dbReference>
<evidence type="ECO:0000256" key="2">
    <source>
        <dbReference type="ARBA" id="ARBA00022553"/>
    </source>
</evidence>
<dbReference type="EMBL" id="JAAOXG010000039">
    <property type="protein sequence ID" value="NNJ31806.1"/>
    <property type="molecule type" value="Genomic_DNA"/>
</dbReference>
<dbReference type="CDD" id="cd17574">
    <property type="entry name" value="REC_OmpR"/>
    <property type="match status" value="1"/>
</dbReference>
<evidence type="ECO:0000256" key="5">
    <source>
        <dbReference type="ARBA" id="ARBA00023125"/>
    </source>
</evidence>
<dbReference type="InterPro" id="IPR036388">
    <property type="entry name" value="WH-like_DNA-bd_sf"/>
</dbReference>